<accession>A0ABM6RBU3</accession>
<evidence type="ECO:0000313" key="1">
    <source>
        <dbReference type="EMBL" id="AUQ93862.1"/>
    </source>
</evidence>
<gene>
    <name evidence="1" type="ORF">PhaeoP66_01058</name>
    <name evidence="2" type="ORF">PhaeoP66_04669</name>
</gene>
<reference evidence="1 3" key="2">
    <citation type="journal article" date="2017" name="Int. J. Syst. Evol. Microbiol.">
        <title>Adaptation of Surface-Associated Bacteria to the Open Ocean: A Genomically Distinct Subpopulation of Phaeobacter gallaeciensis Colonizes Pacific Mesozooplankton.</title>
        <authorList>
            <person name="Freese H.M."/>
            <person name="Methner A."/>
            <person name="Overmann J."/>
        </authorList>
    </citation>
    <scope>NUCLEOTIDE SEQUENCE [LARGE SCALE GENOMIC DNA]</scope>
    <source>
        <strain evidence="1 3">P66</strain>
        <plasmid evidence="2 3">pP66_i</plasmid>
    </source>
</reference>
<evidence type="ECO:0000313" key="3">
    <source>
        <dbReference type="Proteomes" id="UP000236536"/>
    </source>
</evidence>
<dbReference type="Proteomes" id="UP000236536">
    <property type="component" value="Plasmid pP66_i"/>
</dbReference>
<evidence type="ECO:0008006" key="4">
    <source>
        <dbReference type="Google" id="ProtNLM"/>
    </source>
</evidence>
<dbReference type="RefSeq" id="WP_102873919.1">
    <property type="nucleotide sequence ID" value="NZ_CP010705.1"/>
</dbReference>
<sequence length="148" mass="16378">MTADLVIAADECDVEWSEDGATWAEVPGCKTIAIPKVTTETRDRTSLSSPGRFREWGRGMKDTSEVTLNCFYHPDLQEKAIGYDNANKLVHFRVQLPPIEGLQSTGDKFQYVAFVTPGVPDTDFDNDLMLALELRPSGPLDWTKGAAL</sequence>
<dbReference type="EMBL" id="CP010705">
    <property type="protein sequence ID" value="AUQ93862.1"/>
    <property type="molecule type" value="Genomic_DNA"/>
</dbReference>
<protein>
    <recommendedName>
        <fullName evidence="4">Major tail protein</fullName>
    </recommendedName>
</protein>
<keyword evidence="2" id="KW-0614">Plasmid</keyword>
<geneLocation type="plasmid" evidence="2 3">
    <name>pP66_i</name>
</geneLocation>
<keyword evidence="3" id="KW-1185">Reference proteome</keyword>
<dbReference type="Proteomes" id="UP000236536">
    <property type="component" value="Chromosome"/>
</dbReference>
<dbReference type="Gene3D" id="4.10.410.40">
    <property type="match status" value="1"/>
</dbReference>
<proteinExistence type="predicted"/>
<name>A0ABM6RBU3_9RHOB</name>
<evidence type="ECO:0000313" key="2">
    <source>
        <dbReference type="EMBL" id="AUQ97395.1"/>
    </source>
</evidence>
<reference evidence="1 3" key="1">
    <citation type="journal article" date="2017" name="Genome Biol. Evol.">
        <title>Trajectories and Drivers of Genome Evolution in Surface-Associated Marine Phaeobacter.</title>
        <authorList>
            <person name="Freese H.M."/>
            <person name="Sikorski J."/>
            <person name="Bunk B."/>
            <person name="Scheuner C."/>
            <person name="Meier-Kolthoff J.P."/>
            <person name="Sproer C."/>
            <person name="Gram L."/>
            <person name="Overmann J."/>
        </authorList>
    </citation>
    <scope>NUCLEOTIDE SEQUENCE [LARGE SCALE GENOMIC DNA]</scope>
    <source>
        <strain evidence="1 3">P66</strain>
        <plasmid evidence="2 3">pP66_i</plasmid>
    </source>
</reference>
<organism evidence="1 3">
    <name type="scientific">Phaeobacter inhibens</name>
    <dbReference type="NCBI Taxonomy" id="221822"/>
    <lineage>
        <taxon>Bacteria</taxon>
        <taxon>Pseudomonadati</taxon>
        <taxon>Pseudomonadota</taxon>
        <taxon>Alphaproteobacteria</taxon>
        <taxon>Rhodobacterales</taxon>
        <taxon>Roseobacteraceae</taxon>
        <taxon>Phaeobacter</taxon>
    </lineage>
</organism>
<dbReference type="EMBL" id="CP010714">
    <property type="protein sequence ID" value="AUQ97395.1"/>
    <property type="molecule type" value="Genomic_DNA"/>
</dbReference>